<dbReference type="OrthoDB" id="9808768at2"/>
<dbReference type="NCBIfam" id="TIGR02168">
    <property type="entry name" value="SMC_prok_B"/>
    <property type="match status" value="1"/>
</dbReference>
<sequence>MQLTKLEIKGFKSFGDKITINFNEGVTAIVGPNGCGKSNVVDAIRWVLGEQSTRMLRSEKMENIIFNGTANRKPANLAEVSLTFENNNKLLPTEFTTVTITRKLYRTGESEYRLNDVKCRLKDITDLFLDTGLGADSYAIIELKMIDEIINNKDNSRRNLFEEASGISKYKVRKKQTLSRLKDTESDLSRVDDLLYEINKNLKQLETQAKKADKYFQLKEEYKEASIGLAYYRLENFSNDLERIAEQEQTQQENIQITNGKIEEQENQLRDLRQDMLAKEKNLAKQQKSTNEYIHKIRAYESDKKIKNEQMRHLQDKEMRLTAELNTDKKQLEHVQHTLKRLNEELFEEQGKLDVFQLDIQHNQTEVEGLRNQQRSAKAKLDAFTQESSDIQNRIYKLEKDIAVLHIQKDALQQESLRTMTDATSRVEELNEFNKAVTDLEERVAQQQAQYEEAQQAENALQQQMQTIEERLNETRTQLNRESRLVDAKQNEYNLTKSLVDNLEGFPESIKFLRKNAGWRKSYPLFSDILFCQEEYRVAIENYLEPIMNHYVVESQQEAVQAIQLLSDASRGRANFFVLDAIQVAENTPTKPENAVSALDVIKVDKKYSALCEQLLQHVFILKPDAVDTLEQQLPQEDIIILHPEGKFAKNRLGLSGGSVGLFEGKRIGRAKNLENLAKEIKEINQRIEKLQENEAADVDTLATLRISSQKDVIDELRAVLNRLNNELISVKTKQEQYQTFITTSQNRKQDIESKITVISYELQKAEPELQILKVEAETHQKQLAELQNAYNEIADILTEKSTAFNQENIRFHQQQNKVSSLQKDLEYRESQQEALEIRVEKNSLEYEQVKVDMKDAMQYVDHNDDDLVAMYAQKESLEKGLQEMEEDFYTSRKKINDLEEEITQLRRNKDQNDFLLSELKEKKTALQIDLNSLKERLAVEFNIDINELLQSEIPELQASQQELSSSCDQLRKQLDTYGSINPMAKEAYDEMLERHTFISKEKADLMEAKASLMSTINEIDQTANSKFMHTFNTVRENFVQVFRSLFNQEDSCDMVLTDPANPLESDIDIVARPKGKRPLSINQLSGGEKTLTATALLFSLYLHKPAPFCIFDEVDAPLDDTNIDKFNNIIRDFSKNSQFIIVSHNKRTIASTDIIYGVTMVEQGVSRVVPVDLRDVA</sequence>
<dbReference type="GO" id="GO:0005524">
    <property type="term" value="F:ATP binding"/>
    <property type="evidence" value="ECO:0007669"/>
    <property type="project" value="UniProtKB-UniRule"/>
</dbReference>
<feature type="binding site" evidence="6">
    <location>
        <begin position="32"/>
        <end position="39"/>
    </location>
    <ligand>
        <name>ATP</name>
        <dbReference type="ChEBI" id="CHEBI:30616"/>
    </ligand>
</feature>
<dbReference type="RefSeq" id="WP_093365299.1">
    <property type="nucleotide sequence ID" value="NZ_FOZZ01000005.1"/>
</dbReference>
<comment type="domain">
    <text evidence="6">Contains large globular domains required for ATP hydrolysis at each terminus and a third globular domain forming a flexible hinge near the middle of the molecule. These domains are separated by coiled-coil structures.</text>
</comment>
<dbReference type="Gene3D" id="1.20.1060.20">
    <property type="match status" value="1"/>
</dbReference>
<evidence type="ECO:0000256" key="3">
    <source>
        <dbReference type="ARBA" id="ARBA00022840"/>
    </source>
</evidence>
<dbReference type="InterPro" id="IPR011890">
    <property type="entry name" value="SMC_prok"/>
</dbReference>
<dbReference type="InterPro" id="IPR036277">
    <property type="entry name" value="SMC_hinge_sf"/>
</dbReference>
<dbReference type="CDD" id="cd03278">
    <property type="entry name" value="ABC_SMC_barmotin"/>
    <property type="match status" value="1"/>
</dbReference>
<keyword evidence="2 6" id="KW-0547">Nucleotide-binding</keyword>
<keyword evidence="9" id="KW-1185">Reference proteome</keyword>
<dbReference type="InterPro" id="IPR003395">
    <property type="entry name" value="RecF/RecN/SMC_N"/>
</dbReference>
<comment type="subcellular location">
    <subcellularLocation>
        <location evidence="6">Cytoplasm</location>
    </subcellularLocation>
</comment>
<name>A0A1I6SZK7_9SPHI</name>
<evidence type="ECO:0000256" key="2">
    <source>
        <dbReference type="ARBA" id="ARBA00022741"/>
    </source>
</evidence>
<evidence type="ECO:0000256" key="4">
    <source>
        <dbReference type="ARBA" id="ARBA00023054"/>
    </source>
</evidence>
<dbReference type="SUPFAM" id="SSF75553">
    <property type="entry name" value="Smc hinge domain"/>
    <property type="match status" value="1"/>
</dbReference>
<dbReference type="SUPFAM" id="SSF52540">
    <property type="entry name" value="P-loop containing nucleoside triphosphate hydrolases"/>
    <property type="match status" value="1"/>
</dbReference>
<gene>
    <name evidence="6" type="primary">smc</name>
    <name evidence="8" type="ORF">SAMN05660206_105169</name>
</gene>
<feature type="coiled-coil region" evidence="6">
    <location>
        <begin position="671"/>
        <end position="734"/>
    </location>
</feature>
<evidence type="ECO:0000259" key="7">
    <source>
        <dbReference type="SMART" id="SM00968"/>
    </source>
</evidence>
<feature type="domain" description="SMC hinge" evidence="7">
    <location>
        <begin position="520"/>
        <end position="630"/>
    </location>
</feature>
<dbReference type="EMBL" id="FOZZ01000005">
    <property type="protein sequence ID" value="SFS82346.1"/>
    <property type="molecule type" value="Genomic_DNA"/>
</dbReference>
<dbReference type="Gene3D" id="3.40.50.300">
    <property type="entry name" value="P-loop containing nucleotide triphosphate hydrolases"/>
    <property type="match status" value="2"/>
</dbReference>
<dbReference type="STRING" id="683125.SAMN05660206_105169"/>
<dbReference type="GO" id="GO:0005737">
    <property type="term" value="C:cytoplasm"/>
    <property type="evidence" value="ECO:0007669"/>
    <property type="project" value="UniProtKB-SubCell"/>
</dbReference>
<keyword evidence="5 6" id="KW-0238">DNA-binding</keyword>
<feature type="coiled-coil region" evidence="6">
    <location>
        <begin position="770"/>
        <end position="797"/>
    </location>
</feature>
<dbReference type="GO" id="GO:0007059">
    <property type="term" value="P:chromosome segregation"/>
    <property type="evidence" value="ECO:0007669"/>
    <property type="project" value="UniProtKB-UniRule"/>
</dbReference>
<dbReference type="HAMAP" id="MF_01894">
    <property type="entry name" value="Smc_prok"/>
    <property type="match status" value="1"/>
</dbReference>
<dbReference type="GO" id="GO:0016887">
    <property type="term" value="F:ATP hydrolysis activity"/>
    <property type="evidence" value="ECO:0007669"/>
    <property type="project" value="InterPro"/>
</dbReference>
<dbReference type="GO" id="GO:0007062">
    <property type="term" value="P:sister chromatid cohesion"/>
    <property type="evidence" value="ECO:0007669"/>
    <property type="project" value="InterPro"/>
</dbReference>
<accession>A0A1I6SZK7</accession>
<evidence type="ECO:0000256" key="1">
    <source>
        <dbReference type="ARBA" id="ARBA00022490"/>
    </source>
</evidence>
<organism evidence="8 9">
    <name type="scientific">Sphingobacterium wenxiniae</name>
    <dbReference type="NCBI Taxonomy" id="683125"/>
    <lineage>
        <taxon>Bacteria</taxon>
        <taxon>Pseudomonadati</taxon>
        <taxon>Bacteroidota</taxon>
        <taxon>Sphingobacteriia</taxon>
        <taxon>Sphingobacteriales</taxon>
        <taxon>Sphingobacteriaceae</taxon>
        <taxon>Sphingobacterium</taxon>
    </lineage>
</organism>
<dbReference type="GO" id="GO:0006260">
    <property type="term" value="P:DNA replication"/>
    <property type="evidence" value="ECO:0007669"/>
    <property type="project" value="UniProtKB-UniRule"/>
</dbReference>
<keyword evidence="3 6" id="KW-0067">ATP-binding</keyword>
<dbReference type="GO" id="GO:0030261">
    <property type="term" value="P:chromosome condensation"/>
    <property type="evidence" value="ECO:0007669"/>
    <property type="project" value="InterPro"/>
</dbReference>
<feature type="coiled-coil region" evidence="6">
    <location>
        <begin position="868"/>
        <end position="937"/>
    </location>
</feature>
<evidence type="ECO:0000256" key="5">
    <source>
        <dbReference type="ARBA" id="ARBA00023125"/>
    </source>
</evidence>
<evidence type="ECO:0000313" key="9">
    <source>
        <dbReference type="Proteomes" id="UP000198785"/>
    </source>
</evidence>
<dbReference type="SMART" id="SM00968">
    <property type="entry name" value="SMC_hinge"/>
    <property type="match status" value="1"/>
</dbReference>
<dbReference type="InterPro" id="IPR024704">
    <property type="entry name" value="SMC"/>
</dbReference>
<dbReference type="AlphaFoldDB" id="A0A1I6SZK7"/>
<comment type="function">
    <text evidence="6">Required for chromosome condensation and partitioning.</text>
</comment>
<feature type="coiled-coil region" evidence="6">
    <location>
        <begin position="234"/>
        <end position="492"/>
    </location>
</feature>
<reference evidence="8 9" key="1">
    <citation type="submission" date="2016-10" db="EMBL/GenBank/DDBJ databases">
        <authorList>
            <person name="de Groot N.N."/>
        </authorList>
    </citation>
    <scope>NUCLEOTIDE SEQUENCE [LARGE SCALE GENOMIC DNA]</scope>
    <source>
        <strain evidence="8 9">DSM 22789</strain>
    </source>
</reference>
<protein>
    <recommendedName>
        <fullName evidence="6">Chromosome partition protein Smc</fullName>
    </recommendedName>
</protein>
<comment type="similarity">
    <text evidence="6">Belongs to the SMC family.</text>
</comment>
<evidence type="ECO:0000256" key="6">
    <source>
        <dbReference type="HAMAP-Rule" id="MF_01894"/>
    </source>
</evidence>
<dbReference type="InterPro" id="IPR027417">
    <property type="entry name" value="P-loop_NTPase"/>
</dbReference>
<keyword evidence="4 6" id="KW-0175">Coiled coil</keyword>
<dbReference type="PIRSF" id="PIRSF005719">
    <property type="entry name" value="SMC"/>
    <property type="match status" value="1"/>
</dbReference>
<dbReference type="GO" id="GO:0005694">
    <property type="term" value="C:chromosome"/>
    <property type="evidence" value="ECO:0007669"/>
    <property type="project" value="InterPro"/>
</dbReference>
<dbReference type="Pfam" id="PF02463">
    <property type="entry name" value="SMC_N"/>
    <property type="match status" value="2"/>
</dbReference>
<comment type="subunit">
    <text evidence="6">Homodimer.</text>
</comment>
<dbReference type="Proteomes" id="UP000198785">
    <property type="component" value="Unassembled WGS sequence"/>
</dbReference>
<dbReference type="PANTHER" id="PTHR43977">
    <property type="entry name" value="STRUCTURAL MAINTENANCE OF CHROMOSOMES PROTEIN 3"/>
    <property type="match status" value="1"/>
</dbReference>
<dbReference type="InterPro" id="IPR010935">
    <property type="entry name" value="SMC_hinge"/>
</dbReference>
<keyword evidence="1 6" id="KW-0963">Cytoplasm</keyword>
<dbReference type="GO" id="GO:0003677">
    <property type="term" value="F:DNA binding"/>
    <property type="evidence" value="ECO:0007669"/>
    <property type="project" value="UniProtKB-UniRule"/>
</dbReference>
<evidence type="ECO:0000313" key="8">
    <source>
        <dbReference type="EMBL" id="SFS82346.1"/>
    </source>
</evidence>
<proteinExistence type="inferred from homology"/>